<evidence type="ECO:0000256" key="3">
    <source>
        <dbReference type="ARBA" id="ARBA00009406"/>
    </source>
</evidence>
<comment type="subunit">
    <text evidence="4">Homodimer.</text>
</comment>
<evidence type="ECO:0000313" key="15">
    <source>
        <dbReference type="Proteomes" id="UP000194161"/>
    </source>
</evidence>
<evidence type="ECO:0000256" key="10">
    <source>
        <dbReference type="ARBA" id="ARBA00033171"/>
    </source>
</evidence>
<dbReference type="Proteomes" id="UP000194161">
    <property type="component" value="Chromosome"/>
</dbReference>
<dbReference type="AlphaFoldDB" id="A0A1W6ZDA4"/>
<dbReference type="SUPFAM" id="SSF53850">
    <property type="entry name" value="Periplasmic binding protein-like II"/>
    <property type="match status" value="1"/>
</dbReference>
<dbReference type="OrthoDB" id="9815602at2"/>
<evidence type="ECO:0000256" key="6">
    <source>
        <dbReference type="ARBA" id="ARBA00022723"/>
    </source>
</evidence>
<evidence type="ECO:0000256" key="1">
    <source>
        <dbReference type="ARBA" id="ARBA00003469"/>
    </source>
</evidence>
<dbReference type="Pfam" id="PF09084">
    <property type="entry name" value="NMT1"/>
    <property type="match status" value="1"/>
</dbReference>
<name>A0A1W6ZDA4_9BORD</name>
<dbReference type="Gene3D" id="3.40.190.10">
    <property type="entry name" value="Periplasmic binding protein-like II"/>
    <property type="match status" value="2"/>
</dbReference>
<reference evidence="14 15" key="1">
    <citation type="submission" date="2017-05" db="EMBL/GenBank/DDBJ databases">
        <title>Complete and WGS of Bordetella genogroups.</title>
        <authorList>
            <person name="Spilker T."/>
            <person name="LiPuma J."/>
        </authorList>
    </citation>
    <scope>NUCLEOTIDE SEQUENCE [LARGE SCALE GENOMIC DNA]</scope>
    <source>
        <strain evidence="14 15">AU7206</strain>
    </source>
</reference>
<feature type="chain" id="PRO_5012754946" description="Thiamine pyrimidine synthase" evidence="12">
    <location>
        <begin position="26"/>
        <end position="335"/>
    </location>
</feature>
<keyword evidence="12" id="KW-0732">Signal</keyword>
<dbReference type="InterPro" id="IPR015168">
    <property type="entry name" value="SsuA/THI5"/>
</dbReference>
<evidence type="ECO:0000256" key="7">
    <source>
        <dbReference type="ARBA" id="ARBA00022898"/>
    </source>
</evidence>
<evidence type="ECO:0000256" key="8">
    <source>
        <dbReference type="ARBA" id="ARBA00022977"/>
    </source>
</evidence>
<protein>
    <recommendedName>
        <fullName evidence="10">Thiamine pyrimidine synthase</fullName>
    </recommendedName>
</protein>
<feature type="signal peptide" evidence="12">
    <location>
        <begin position="1"/>
        <end position="25"/>
    </location>
</feature>
<evidence type="ECO:0000256" key="12">
    <source>
        <dbReference type="SAM" id="SignalP"/>
    </source>
</evidence>
<dbReference type="GO" id="GO:0046872">
    <property type="term" value="F:metal ion binding"/>
    <property type="evidence" value="ECO:0007669"/>
    <property type="project" value="UniProtKB-KW"/>
</dbReference>
<accession>A0A1W6ZDA4</accession>
<evidence type="ECO:0000256" key="11">
    <source>
        <dbReference type="ARBA" id="ARBA00048179"/>
    </source>
</evidence>
<comment type="similarity">
    <text evidence="3">Belongs to the NMT1/THI5 family.</text>
</comment>
<evidence type="ECO:0000313" key="14">
    <source>
        <dbReference type="EMBL" id="ARP95130.1"/>
    </source>
</evidence>
<gene>
    <name evidence="14" type="ORF">CAL15_12530</name>
</gene>
<evidence type="ECO:0000256" key="4">
    <source>
        <dbReference type="ARBA" id="ARBA00011738"/>
    </source>
</evidence>
<dbReference type="STRING" id="463040.CAL15_12530"/>
<keyword evidence="6" id="KW-0479">Metal-binding</keyword>
<organism evidence="14 15">
    <name type="scientific">Bordetella genomosp. 13</name>
    <dbReference type="NCBI Taxonomy" id="463040"/>
    <lineage>
        <taxon>Bacteria</taxon>
        <taxon>Pseudomonadati</taxon>
        <taxon>Pseudomonadota</taxon>
        <taxon>Betaproteobacteria</taxon>
        <taxon>Burkholderiales</taxon>
        <taxon>Alcaligenaceae</taxon>
        <taxon>Bordetella</taxon>
    </lineage>
</organism>
<dbReference type="KEGG" id="bgm:CAL15_12530"/>
<dbReference type="RefSeq" id="WP_086078894.1">
    <property type="nucleotide sequence ID" value="NZ_CP021111.1"/>
</dbReference>
<dbReference type="GO" id="GO:0009228">
    <property type="term" value="P:thiamine biosynthetic process"/>
    <property type="evidence" value="ECO:0007669"/>
    <property type="project" value="UniProtKB-KW"/>
</dbReference>
<keyword evidence="5" id="KW-0808">Transferase</keyword>
<keyword evidence="8" id="KW-0784">Thiamine biosynthesis</keyword>
<dbReference type="GO" id="GO:0016740">
    <property type="term" value="F:transferase activity"/>
    <property type="evidence" value="ECO:0007669"/>
    <property type="project" value="UniProtKB-KW"/>
</dbReference>
<keyword evidence="9" id="KW-0408">Iron</keyword>
<keyword evidence="15" id="KW-1185">Reference proteome</keyword>
<keyword evidence="7" id="KW-0663">Pyridoxal phosphate</keyword>
<evidence type="ECO:0000256" key="2">
    <source>
        <dbReference type="ARBA" id="ARBA00004948"/>
    </source>
</evidence>
<dbReference type="PANTHER" id="PTHR31528">
    <property type="entry name" value="4-AMINO-5-HYDROXYMETHYL-2-METHYLPYRIMIDINE PHOSPHATE SYNTHASE THI11-RELATED"/>
    <property type="match status" value="1"/>
</dbReference>
<evidence type="ECO:0000256" key="5">
    <source>
        <dbReference type="ARBA" id="ARBA00022679"/>
    </source>
</evidence>
<comment type="catalytic activity">
    <reaction evidence="11">
        <text>N(6)-(pyridoxal phosphate)-L-lysyl-[4-amino-5-hydroxymethyl-2-methylpyrimidine phosphate synthase] + L-histidyl-[4-amino-5-hydroxymethyl-2-methylpyrimidine phosphate synthase] + 2 Fe(3+) + 4 H2O = L-lysyl-[4-amino-5-hydroxymethyl-2-methylpyrimidine phosphate synthase] + (2S)-2-amino-5-hydroxy-4-oxopentanoyl-[4-amino-5-hydroxymethyl-2-methylpyrimidine phosphate synthase] + 4-amino-2-methyl-5-(phosphooxymethyl)pyrimidine + 3-oxopropanoate + 2 Fe(2+) + 2 H(+)</text>
        <dbReference type="Rhea" id="RHEA:65756"/>
        <dbReference type="Rhea" id="RHEA-COMP:16892"/>
        <dbReference type="Rhea" id="RHEA-COMP:16893"/>
        <dbReference type="Rhea" id="RHEA-COMP:16894"/>
        <dbReference type="Rhea" id="RHEA-COMP:16895"/>
        <dbReference type="ChEBI" id="CHEBI:15377"/>
        <dbReference type="ChEBI" id="CHEBI:15378"/>
        <dbReference type="ChEBI" id="CHEBI:29033"/>
        <dbReference type="ChEBI" id="CHEBI:29034"/>
        <dbReference type="ChEBI" id="CHEBI:29969"/>
        <dbReference type="ChEBI" id="CHEBI:29979"/>
        <dbReference type="ChEBI" id="CHEBI:33190"/>
        <dbReference type="ChEBI" id="CHEBI:58354"/>
        <dbReference type="ChEBI" id="CHEBI:143915"/>
        <dbReference type="ChEBI" id="CHEBI:157692"/>
    </reaction>
    <physiologicalReaction direction="left-to-right" evidence="11">
        <dbReference type="Rhea" id="RHEA:65757"/>
    </physiologicalReaction>
</comment>
<proteinExistence type="inferred from homology"/>
<dbReference type="PANTHER" id="PTHR31528:SF1">
    <property type="entry name" value="4-AMINO-5-HYDROXYMETHYL-2-METHYLPYRIMIDINE PHOSPHATE SYNTHASE THI11-RELATED"/>
    <property type="match status" value="1"/>
</dbReference>
<evidence type="ECO:0000259" key="13">
    <source>
        <dbReference type="Pfam" id="PF09084"/>
    </source>
</evidence>
<dbReference type="EMBL" id="CP021111">
    <property type="protein sequence ID" value="ARP95130.1"/>
    <property type="molecule type" value="Genomic_DNA"/>
</dbReference>
<dbReference type="InterPro" id="IPR027939">
    <property type="entry name" value="NMT1/THI5"/>
</dbReference>
<evidence type="ECO:0000256" key="9">
    <source>
        <dbReference type="ARBA" id="ARBA00023004"/>
    </source>
</evidence>
<feature type="domain" description="SsuA/THI5-like" evidence="13">
    <location>
        <begin position="40"/>
        <end position="246"/>
    </location>
</feature>
<comment type="function">
    <text evidence="1">Responsible for the formation of the pyrimidine heterocycle in the thiamine biosynthesis pathway. Catalyzes the formation of hydroxymethylpyrimidine phosphate (HMP-P) from histidine and pyridoxal phosphate (PLP). The protein uses PLP and the active site histidine to form HMP-P, generating an inactive enzyme. The enzyme can only undergo a single turnover, which suggests it is a suicide enzyme.</text>
</comment>
<comment type="pathway">
    <text evidence="2">Cofactor biosynthesis; thiamine diphosphate biosynthesis.</text>
</comment>
<sequence>MPRLLKHLLFLAVACGVLASGVAQSAEPVRVRLDWTPWGVHAPFHLAAQKGWFKQAGLDVSLEDGNGSVTTVQIVGNGDSFDVGHAALASMMVARDKGLPVKALAVFARQGDIGVLVPADSGIDGPAGLKGKRVAYTAGSLEAPFIDAFLARGGLRRDALTLINVDAAGKASTYAIGRADAAFSTIPFFLPVVSQTRASRAVRFADYGLHMPGFGLFASEARLAQRGEVLGRFAGVVAAAWEYIYAGHQDEAVAAILAARPQARLDAKVLRGQIDALRDYFGPLDGVRIGPPAAQDWTQAVQTLSSVGLVSAERPAADYYVESGVALRQPYQDAK</sequence>